<name>A0A4Q7YYW4_9BACT</name>
<sequence length="84" mass="9431">MTQTEILGKMQTVFDDVFLDDVKVAPELSANDVEEWDSLLQISLVLGVEKAFNVRFRVGEVEATKNLGEFADLIQRRMNEGAKA</sequence>
<accession>A0A4Q7YYW4</accession>
<proteinExistence type="predicted"/>
<dbReference type="InterPro" id="IPR036736">
    <property type="entry name" value="ACP-like_sf"/>
</dbReference>
<dbReference type="OrthoDB" id="9811033at2"/>
<comment type="caution">
    <text evidence="2">The sequence shown here is derived from an EMBL/GenBank/DDBJ whole genome shotgun (WGS) entry which is preliminary data.</text>
</comment>
<gene>
    <name evidence="2" type="ORF">BDD14_4046</name>
</gene>
<reference evidence="2 3" key="1">
    <citation type="submission" date="2019-02" db="EMBL/GenBank/DDBJ databases">
        <title>Genomic Encyclopedia of Archaeal and Bacterial Type Strains, Phase II (KMG-II): from individual species to whole genera.</title>
        <authorList>
            <person name="Goeker M."/>
        </authorList>
    </citation>
    <scope>NUCLEOTIDE SEQUENCE [LARGE SCALE GENOMIC DNA]</scope>
    <source>
        <strain evidence="2 3">DSM 18101</strain>
    </source>
</reference>
<dbReference type="Gene3D" id="1.10.1200.10">
    <property type="entry name" value="ACP-like"/>
    <property type="match status" value="1"/>
</dbReference>
<dbReference type="AlphaFoldDB" id="A0A4Q7YYW4"/>
<organism evidence="2 3">
    <name type="scientific">Edaphobacter modestus</name>
    <dbReference type="NCBI Taxonomy" id="388466"/>
    <lineage>
        <taxon>Bacteria</taxon>
        <taxon>Pseudomonadati</taxon>
        <taxon>Acidobacteriota</taxon>
        <taxon>Terriglobia</taxon>
        <taxon>Terriglobales</taxon>
        <taxon>Acidobacteriaceae</taxon>
        <taxon>Edaphobacter</taxon>
    </lineage>
</organism>
<dbReference type="Proteomes" id="UP000292958">
    <property type="component" value="Unassembled WGS sequence"/>
</dbReference>
<feature type="domain" description="Carrier" evidence="1">
    <location>
        <begin position="1"/>
        <end position="78"/>
    </location>
</feature>
<dbReference type="SUPFAM" id="SSF47336">
    <property type="entry name" value="ACP-like"/>
    <property type="match status" value="1"/>
</dbReference>
<protein>
    <submittedName>
        <fullName evidence="2">Acyl carrier protein</fullName>
    </submittedName>
</protein>
<evidence type="ECO:0000259" key="1">
    <source>
        <dbReference type="PROSITE" id="PS50075"/>
    </source>
</evidence>
<dbReference type="EMBL" id="SHKW01000001">
    <property type="protein sequence ID" value="RZU42461.1"/>
    <property type="molecule type" value="Genomic_DNA"/>
</dbReference>
<dbReference type="PROSITE" id="PS50075">
    <property type="entry name" value="CARRIER"/>
    <property type="match status" value="1"/>
</dbReference>
<dbReference type="InterPro" id="IPR009081">
    <property type="entry name" value="PP-bd_ACP"/>
</dbReference>
<evidence type="ECO:0000313" key="2">
    <source>
        <dbReference type="EMBL" id="RZU42461.1"/>
    </source>
</evidence>
<keyword evidence="3" id="KW-1185">Reference proteome</keyword>
<dbReference type="RefSeq" id="WP_130420291.1">
    <property type="nucleotide sequence ID" value="NZ_SHKW01000001.1"/>
</dbReference>
<evidence type="ECO:0000313" key="3">
    <source>
        <dbReference type="Proteomes" id="UP000292958"/>
    </source>
</evidence>